<dbReference type="InterPro" id="IPR000387">
    <property type="entry name" value="Tyr_Pase_dom"/>
</dbReference>
<dbReference type="SMART" id="SM00194">
    <property type="entry name" value="PTPc"/>
    <property type="match status" value="1"/>
</dbReference>
<keyword evidence="3" id="KW-0378">Hydrolase</keyword>
<dbReference type="CDD" id="cd00047">
    <property type="entry name" value="PTPc"/>
    <property type="match status" value="1"/>
</dbReference>
<organism evidence="7 8">
    <name type="scientific">Stichopus japonicus</name>
    <name type="common">Sea cucumber</name>
    <dbReference type="NCBI Taxonomy" id="307972"/>
    <lineage>
        <taxon>Eukaryota</taxon>
        <taxon>Metazoa</taxon>
        <taxon>Echinodermata</taxon>
        <taxon>Eleutherozoa</taxon>
        <taxon>Echinozoa</taxon>
        <taxon>Holothuroidea</taxon>
        <taxon>Aspidochirotacea</taxon>
        <taxon>Aspidochirotida</taxon>
        <taxon>Stichopodidae</taxon>
        <taxon>Apostichopus</taxon>
    </lineage>
</organism>
<dbReference type="EMBL" id="MRZV01000184">
    <property type="protein sequence ID" value="PIK56206.1"/>
    <property type="molecule type" value="Genomic_DNA"/>
</dbReference>
<dbReference type="InterPro" id="IPR016130">
    <property type="entry name" value="Tyr_Pase_AS"/>
</dbReference>
<name>A0A2G8L7I0_STIJA</name>
<dbReference type="InterPro" id="IPR029021">
    <property type="entry name" value="Prot-tyrosine_phosphatase-like"/>
</dbReference>
<dbReference type="SMART" id="SM00404">
    <property type="entry name" value="PTPc_motif"/>
    <property type="match status" value="1"/>
</dbReference>
<dbReference type="OrthoDB" id="6277409at2759"/>
<accession>A0A2G8L7I0</accession>
<reference evidence="7 8" key="1">
    <citation type="journal article" date="2017" name="PLoS Biol.">
        <title>The sea cucumber genome provides insights into morphological evolution and visceral regeneration.</title>
        <authorList>
            <person name="Zhang X."/>
            <person name="Sun L."/>
            <person name="Yuan J."/>
            <person name="Sun Y."/>
            <person name="Gao Y."/>
            <person name="Zhang L."/>
            <person name="Li S."/>
            <person name="Dai H."/>
            <person name="Hamel J.F."/>
            <person name="Liu C."/>
            <person name="Yu Y."/>
            <person name="Liu S."/>
            <person name="Lin W."/>
            <person name="Guo K."/>
            <person name="Jin S."/>
            <person name="Xu P."/>
            <person name="Storey K.B."/>
            <person name="Huan P."/>
            <person name="Zhang T."/>
            <person name="Zhou Y."/>
            <person name="Zhang J."/>
            <person name="Lin C."/>
            <person name="Li X."/>
            <person name="Xing L."/>
            <person name="Huo D."/>
            <person name="Sun M."/>
            <person name="Wang L."/>
            <person name="Mercier A."/>
            <person name="Li F."/>
            <person name="Yang H."/>
            <person name="Xiang J."/>
        </authorList>
    </citation>
    <scope>NUCLEOTIDE SEQUENCE [LARGE SCALE GENOMIC DNA]</scope>
    <source>
        <strain evidence="7">Shaxun</strain>
        <tissue evidence="7">Muscle</tissue>
    </source>
</reference>
<keyword evidence="4" id="KW-0904">Protein phosphatase</keyword>
<dbReference type="FunFam" id="3.90.190.10:FF:000185">
    <property type="entry name" value="Predicted protein"/>
    <property type="match status" value="1"/>
</dbReference>
<evidence type="ECO:0000256" key="1">
    <source>
        <dbReference type="ARBA" id="ARBA00009580"/>
    </source>
</evidence>
<evidence type="ECO:0000313" key="8">
    <source>
        <dbReference type="Proteomes" id="UP000230750"/>
    </source>
</evidence>
<dbReference type="SUPFAM" id="SSF52799">
    <property type="entry name" value="(Phosphotyrosine protein) phosphatases II"/>
    <property type="match status" value="1"/>
</dbReference>
<dbReference type="InterPro" id="IPR003595">
    <property type="entry name" value="Tyr_Pase_cat"/>
</dbReference>
<proteinExistence type="inferred from homology"/>
<gene>
    <name evidence="7" type="ORF">BSL78_06892</name>
</gene>
<feature type="domain" description="Tyrosine-protein phosphatase" evidence="5">
    <location>
        <begin position="1"/>
        <end position="202"/>
    </location>
</feature>
<evidence type="ECO:0000256" key="2">
    <source>
        <dbReference type="ARBA" id="ARBA00013064"/>
    </source>
</evidence>
<evidence type="ECO:0000256" key="3">
    <source>
        <dbReference type="ARBA" id="ARBA00022801"/>
    </source>
</evidence>
<dbReference type="Proteomes" id="UP000230750">
    <property type="component" value="Unassembled WGS sequence"/>
</dbReference>
<dbReference type="InterPro" id="IPR050348">
    <property type="entry name" value="Protein-Tyr_Phosphatase"/>
</dbReference>
<dbReference type="PRINTS" id="PR00700">
    <property type="entry name" value="PRTYPHPHTASE"/>
</dbReference>
<sequence length="343" mass="39651">MNSKFIKELIPNHRFSESKCPNEASLVDFWQMVWQENVATIVMLTSLIDGKKKVCLKYWPDQESIYGGLLVKCEKLEEHFQYDYRIFTIALKHGRESRTVKHFHFTDWGDMKIPEFLDPILDFLKIVRHKTSQKKVPNTIVHCSAGVGRTGTYITLDAMLDMAQAEGKVNVYKFVTEMRQRRRQSVQVKEQYQFIFDTLVKNFCIGRTTMTVKTFRMALASLKRTNDETGETYLTEQFKKLEEISVTTSASDMYAAKNMENKSQNQCSTFLPGKWYLHEIILDITQTYIGYSIPSGQIAYAFSCTLYVYRNLPRAAGLASSVWPDQVHWPGHSFPVTCTAKSK</sequence>
<evidence type="ECO:0000256" key="4">
    <source>
        <dbReference type="ARBA" id="ARBA00022912"/>
    </source>
</evidence>
<keyword evidence="7" id="KW-0675">Receptor</keyword>
<dbReference type="STRING" id="307972.A0A2G8L7I0"/>
<dbReference type="PROSITE" id="PS50055">
    <property type="entry name" value="TYR_PHOSPHATASE_PTP"/>
    <property type="match status" value="1"/>
</dbReference>
<dbReference type="AlphaFoldDB" id="A0A2G8L7I0"/>
<dbReference type="PROSITE" id="PS50056">
    <property type="entry name" value="TYR_PHOSPHATASE_2"/>
    <property type="match status" value="1"/>
</dbReference>
<dbReference type="EC" id="3.1.3.48" evidence="2"/>
<dbReference type="PANTHER" id="PTHR19134:SF562">
    <property type="entry name" value="PROTEIN-TYROSINE-PHOSPHATASE"/>
    <property type="match status" value="1"/>
</dbReference>
<dbReference type="GO" id="GO:0004725">
    <property type="term" value="F:protein tyrosine phosphatase activity"/>
    <property type="evidence" value="ECO:0007669"/>
    <property type="project" value="UniProtKB-EC"/>
</dbReference>
<comment type="similarity">
    <text evidence="1">Belongs to the protein-tyrosine phosphatase family.</text>
</comment>
<keyword evidence="8" id="KW-1185">Reference proteome</keyword>
<dbReference type="InterPro" id="IPR000242">
    <property type="entry name" value="PTP_cat"/>
</dbReference>
<protein>
    <recommendedName>
        <fullName evidence="2">protein-tyrosine-phosphatase</fullName>
        <ecNumber evidence="2">3.1.3.48</ecNumber>
    </recommendedName>
</protein>
<feature type="domain" description="Tyrosine specific protein phosphatases" evidence="6">
    <location>
        <begin position="121"/>
        <end position="193"/>
    </location>
</feature>
<evidence type="ECO:0000313" key="7">
    <source>
        <dbReference type="EMBL" id="PIK56206.1"/>
    </source>
</evidence>
<dbReference type="Gene3D" id="3.90.190.10">
    <property type="entry name" value="Protein tyrosine phosphatase superfamily"/>
    <property type="match status" value="1"/>
</dbReference>
<comment type="caution">
    <text evidence="7">The sequence shown here is derived from an EMBL/GenBank/DDBJ whole genome shotgun (WGS) entry which is preliminary data.</text>
</comment>
<evidence type="ECO:0000259" key="5">
    <source>
        <dbReference type="PROSITE" id="PS50055"/>
    </source>
</evidence>
<dbReference type="PROSITE" id="PS00383">
    <property type="entry name" value="TYR_PHOSPHATASE_1"/>
    <property type="match status" value="1"/>
</dbReference>
<dbReference type="Pfam" id="PF00102">
    <property type="entry name" value="Y_phosphatase"/>
    <property type="match status" value="1"/>
</dbReference>
<evidence type="ECO:0000259" key="6">
    <source>
        <dbReference type="PROSITE" id="PS50056"/>
    </source>
</evidence>
<dbReference type="PANTHER" id="PTHR19134">
    <property type="entry name" value="RECEPTOR-TYPE TYROSINE-PROTEIN PHOSPHATASE"/>
    <property type="match status" value="1"/>
</dbReference>